<dbReference type="InterPro" id="IPR036097">
    <property type="entry name" value="HisK_dim/P_sf"/>
</dbReference>
<feature type="transmembrane region" description="Helical" evidence="17">
    <location>
        <begin position="188"/>
        <end position="206"/>
    </location>
</feature>
<dbReference type="SUPFAM" id="SSF55785">
    <property type="entry name" value="PYP-like sensor domain (PAS domain)"/>
    <property type="match status" value="1"/>
</dbReference>
<dbReference type="CDD" id="cd16922">
    <property type="entry name" value="HATPase_EvgS-ArcB-TorS-like"/>
    <property type="match status" value="1"/>
</dbReference>
<evidence type="ECO:0000256" key="2">
    <source>
        <dbReference type="ARBA" id="ARBA00004651"/>
    </source>
</evidence>
<evidence type="ECO:0000259" key="19">
    <source>
        <dbReference type="PROSITE" id="PS50110"/>
    </source>
</evidence>
<dbReference type="InterPro" id="IPR007895">
    <property type="entry name" value="MASE1"/>
</dbReference>
<evidence type="ECO:0000256" key="5">
    <source>
        <dbReference type="ARBA" id="ARBA00022553"/>
    </source>
</evidence>
<evidence type="ECO:0000256" key="11">
    <source>
        <dbReference type="ARBA" id="ARBA00022989"/>
    </source>
</evidence>
<dbReference type="Gene3D" id="3.40.50.2300">
    <property type="match status" value="2"/>
</dbReference>
<dbReference type="Pfam" id="PF00072">
    <property type="entry name" value="Response_reg"/>
    <property type="match status" value="1"/>
</dbReference>
<evidence type="ECO:0000256" key="15">
    <source>
        <dbReference type="PROSITE-ProRule" id="PRU00169"/>
    </source>
</evidence>
<dbReference type="SUPFAM" id="SSF52172">
    <property type="entry name" value="CheY-like"/>
    <property type="match status" value="2"/>
</dbReference>
<keyword evidence="11 17" id="KW-1133">Transmembrane helix</keyword>
<dbReference type="InterPro" id="IPR036641">
    <property type="entry name" value="HPT_dom_sf"/>
</dbReference>
<evidence type="ECO:0000259" key="20">
    <source>
        <dbReference type="PROSITE" id="PS50112"/>
    </source>
</evidence>
<dbReference type="InterPro" id="IPR042240">
    <property type="entry name" value="CHASE_sf"/>
</dbReference>
<feature type="coiled-coil region" evidence="16">
    <location>
        <begin position="768"/>
        <end position="795"/>
    </location>
</feature>
<dbReference type="EC" id="2.7.13.3" evidence="3"/>
<proteinExistence type="predicted"/>
<dbReference type="SUPFAM" id="SSF55874">
    <property type="entry name" value="ATPase domain of HSP90 chaperone/DNA topoisomerase II/histidine kinase"/>
    <property type="match status" value="1"/>
</dbReference>
<evidence type="ECO:0000313" key="22">
    <source>
        <dbReference type="EMBL" id="SDW05541.1"/>
    </source>
</evidence>
<dbReference type="Pfam" id="PF08448">
    <property type="entry name" value="PAS_4"/>
    <property type="match status" value="1"/>
</dbReference>
<dbReference type="Pfam" id="PF05231">
    <property type="entry name" value="MASE1"/>
    <property type="match status" value="1"/>
</dbReference>
<dbReference type="SMART" id="SM00388">
    <property type="entry name" value="HisKA"/>
    <property type="match status" value="1"/>
</dbReference>
<dbReference type="InterPro" id="IPR011006">
    <property type="entry name" value="CheY-like_superfamily"/>
</dbReference>
<evidence type="ECO:0000256" key="3">
    <source>
        <dbReference type="ARBA" id="ARBA00012438"/>
    </source>
</evidence>
<feature type="modified residue" description="4-aspartylphosphate" evidence="15">
    <location>
        <position position="1227"/>
    </location>
</feature>
<feature type="domain" description="PAS" evidence="20">
    <location>
        <begin position="650"/>
        <end position="720"/>
    </location>
</feature>
<dbReference type="SMART" id="SM00091">
    <property type="entry name" value="PAS"/>
    <property type="match status" value="1"/>
</dbReference>
<protein>
    <recommendedName>
        <fullName evidence="3">histidine kinase</fullName>
        <ecNumber evidence="3">2.7.13.3</ecNumber>
    </recommendedName>
</protein>
<dbReference type="GO" id="GO:0005886">
    <property type="term" value="C:plasma membrane"/>
    <property type="evidence" value="ECO:0007669"/>
    <property type="project" value="UniProtKB-SubCell"/>
</dbReference>
<dbReference type="Gene3D" id="1.20.120.160">
    <property type="entry name" value="HPT domain"/>
    <property type="match status" value="1"/>
</dbReference>
<dbReference type="Pfam" id="PF00512">
    <property type="entry name" value="HisKA"/>
    <property type="match status" value="1"/>
</dbReference>
<feature type="domain" description="Response regulatory" evidence="19">
    <location>
        <begin position="1033"/>
        <end position="1151"/>
    </location>
</feature>
<dbReference type="InterPro" id="IPR003661">
    <property type="entry name" value="HisK_dim/P_dom"/>
</dbReference>
<dbReference type="SUPFAM" id="SSF47226">
    <property type="entry name" value="Histidine-containing phosphotransfer domain, HPT domain"/>
    <property type="match status" value="1"/>
</dbReference>
<evidence type="ECO:0000259" key="21">
    <source>
        <dbReference type="PROSITE" id="PS50839"/>
    </source>
</evidence>
<keyword evidence="9" id="KW-0418">Kinase</keyword>
<dbReference type="PROSITE" id="PS50110">
    <property type="entry name" value="RESPONSE_REGULATORY"/>
    <property type="match status" value="2"/>
</dbReference>
<dbReference type="Gene3D" id="3.30.450.350">
    <property type="entry name" value="CHASE domain"/>
    <property type="match status" value="1"/>
</dbReference>
<organism evidence="22 23">
    <name type="scientific">Marinobacter mobilis</name>
    <dbReference type="NCBI Taxonomy" id="488533"/>
    <lineage>
        <taxon>Bacteria</taxon>
        <taxon>Pseudomonadati</taxon>
        <taxon>Pseudomonadota</taxon>
        <taxon>Gammaproteobacteria</taxon>
        <taxon>Pseudomonadales</taxon>
        <taxon>Marinobacteraceae</taxon>
        <taxon>Marinobacter</taxon>
    </lineage>
</organism>
<evidence type="ECO:0000256" key="16">
    <source>
        <dbReference type="SAM" id="Coils"/>
    </source>
</evidence>
<dbReference type="Pfam" id="PF02518">
    <property type="entry name" value="HATPase_c"/>
    <property type="match status" value="1"/>
</dbReference>
<keyword evidence="8" id="KW-0547">Nucleotide-binding</keyword>
<feature type="domain" description="Histidine kinase" evidence="18">
    <location>
        <begin position="795"/>
        <end position="1016"/>
    </location>
</feature>
<dbReference type="FunFam" id="1.10.287.130:FF:000038">
    <property type="entry name" value="Sensory transduction histidine kinase"/>
    <property type="match status" value="1"/>
</dbReference>
<dbReference type="STRING" id="488533.SAMN04487960_101205"/>
<keyword evidence="13 17" id="KW-0472">Membrane</keyword>
<feature type="transmembrane region" description="Helical" evidence="17">
    <location>
        <begin position="269"/>
        <end position="289"/>
    </location>
</feature>
<dbReference type="PANTHER" id="PTHR45339:SF1">
    <property type="entry name" value="HYBRID SIGNAL TRANSDUCTION HISTIDINE KINASE J"/>
    <property type="match status" value="1"/>
</dbReference>
<dbReference type="RefSeq" id="WP_175528245.1">
    <property type="nucleotide sequence ID" value="NZ_FNNE01000001.1"/>
</dbReference>
<name>A0A1H2QED2_9GAMM</name>
<dbReference type="InterPro" id="IPR005467">
    <property type="entry name" value="His_kinase_dom"/>
</dbReference>
<reference evidence="22 23" key="1">
    <citation type="submission" date="2016-10" db="EMBL/GenBank/DDBJ databases">
        <authorList>
            <person name="de Groot N.N."/>
        </authorList>
    </citation>
    <scope>NUCLEOTIDE SEQUENCE [LARGE SCALE GENOMIC DNA]</scope>
    <source>
        <strain evidence="22 23">CGMCC 1.7059</strain>
    </source>
</reference>
<dbReference type="PRINTS" id="PR00344">
    <property type="entry name" value="BCTRLSENSOR"/>
</dbReference>
<evidence type="ECO:0000256" key="8">
    <source>
        <dbReference type="ARBA" id="ARBA00022741"/>
    </source>
</evidence>
<dbReference type="InterPro" id="IPR006189">
    <property type="entry name" value="CHASE_dom"/>
</dbReference>
<evidence type="ECO:0000256" key="14">
    <source>
        <dbReference type="ARBA" id="ARBA00023306"/>
    </source>
</evidence>
<evidence type="ECO:0000256" key="9">
    <source>
        <dbReference type="ARBA" id="ARBA00022777"/>
    </source>
</evidence>
<dbReference type="EMBL" id="FNNE01000001">
    <property type="protein sequence ID" value="SDW05541.1"/>
    <property type="molecule type" value="Genomic_DNA"/>
</dbReference>
<sequence length="1437" mass="155862">MTRSKGLLTAAGIILVYFVAGHFGLSLAFETTNVSPVWPPSGIALAALLLAGPRFWPAITVGALLVNVASFGISADSWMLHGGASAVIAVGNTLEAWVAAHFIRRTLGPALSFGSVAVVFRYLLIVALACSISALVGTATLVGLGFGPWPVADEILAAWWLGDCVGMLVLTPLILVWRELPRWRMRSVLHAGMLALAVALVCDLIFLESLTNAVDTRLLTFLLVPALACAAYRFGLHGVTLCAAAVSSLAIYTTIGGQGPFVYSSINDSLLALDAFVVLWVCAGLVLAADLKEQRQQASARRREILLPWAVLLFALGTTTLLWRQAMDTVQEKGAEQFEYLASTIRERVADRMLDYQQVLRGGVGLFNASEQVSRSEWARFVADLALTENYPGIQGVGFARYLDSEQKKQDFVSSVRHGGFPDFDVKPDGTRDVYVSIAYLEPFDWRNQRAHGYDMFSEERRRQAIATARDSGATSVSARITLVQEVNVGVQAGFLMYLPLYRNGTVPATVAERRAQMEGVVYSPFRMDDLMTGILKQQFTGVSIEVFDGESERLEDLLYQSPGEVVSDPLMADPFISTVPVEIIDRSWTIRVTSRPAFMDSLDLQKAQIILICGVVISFLLFSVVRALVFTRSRALMLAEGLTSALTRSEQKFSALADHANEAIFIVDGDGRIASANPAASECFRRSEADLVGMAVAQLFVPGRRAEVTAAVGHLMARTAPANRIEHIQAECIDPSGHEFPVEYSMSHWRSENEDFVGVILRDVTDQRLAEERLQQAREAAEEANRAKSDFVANMSHEIRTPMNAVLGMSQILAKTPMNGDQRRYVEMIQTAGQTLTEIINDILDFSKIEAGRLDIEAEPFDLDGLVEELATVMMIGAGKKALQPVIGVAADVPRWVVGDELRVRQVLLNLLSNALKFTERGEVALLIEVAARGEGQVTLRCRVRDTGIGMNADHQRHLFSAFTQADTSTTRRFGGTGLGLAISSRLASLMGGGIQVESTPEQGSCFTLTVPFTLAPGALAEALPETLSGRRVLMLDASETCRDCMARTFSLPNLAIDSTGDPAEALAKARRAPGYDILLIDRLPDAPDRVELFAQLKAAIANPDLVVLCLVTPHDEVPQEFGIMSPLIAGVLVKPVTRRRLLDKLRALLAVDTEVAAPEPVVEQPEGADLQGACLLLVEDNELNQIVASHFLQQAGADVITVADGQQALDALQEQPTRFDAVLMDVQMPVMDGLTATRLIRDRLGLNLPVLAMSAGVLASERANCQRAGMTDFVAKPVVREDLISTLVRHLGHKGQGLAATAAASEGGGLLGNLERLLLATASQAGARDAVLAIARNIRDRGQAPLEQSYADWQAGDSGKAAAALHSLRGLIGSLGDTPVTRLSLELEQGVKAGRGDLEPMWRRIRDDYAQFLTALEQWLWRHEADPADRVTPAR</sequence>
<dbReference type="InterPro" id="IPR035965">
    <property type="entry name" value="PAS-like_dom_sf"/>
</dbReference>
<comment type="catalytic activity">
    <reaction evidence="1">
        <text>ATP + protein L-histidine = ADP + protein N-phospho-L-histidine.</text>
        <dbReference type="EC" id="2.7.13.3"/>
    </reaction>
</comment>
<evidence type="ECO:0000256" key="13">
    <source>
        <dbReference type="ARBA" id="ARBA00023136"/>
    </source>
</evidence>
<dbReference type="GO" id="GO:0005524">
    <property type="term" value="F:ATP binding"/>
    <property type="evidence" value="ECO:0007669"/>
    <property type="project" value="UniProtKB-KW"/>
</dbReference>
<comment type="subcellular location">
    <subcellularLocation>
        <location evidence="2">Cell membrane</location>
        <topology evidence="2">Multi-pass membrane protein</topology>
    </subcellularLocation>
</comment>
<accession>A0A1H2QED2</accession>
<feature type="modified residue" description="4-aspartylphosphate" evidence="15">
    <location>
        <position position="1083"/>
    </location>
</feature>
<dbReference type="Gene3D" id="3.30.450.20">
    <property type="entry name" value="PAS domain"/>
    <property type="match status" value="1"/>
</dbReference>
<dbReference type="GO" id="GO:0000155">
    <property type="term" value="F:phosphorelay sensor kinase activity"/>
    <property type="evidence" value="ECO:0007669"/>
    <property type="project" value="InterPro"/>
</dbReference>
<dbReference type="SMART" id="SM01079">
    <property type="entry name" value="CHASE"/>
    <property type="match status" value="1"/>
</dbReference>
<feature type="transmembrane region" description="Helical" evidence="17">
    <location>
        <begin position="55"/>
        <end position="75"/>
    </location>
</feature>
<keyword evidence="6" id="KW-0808">Transferase</keyword>
<dbReference type="SMART" id="SM00448">
    <property type="entry name" value="REC"/>
    <property type="match status" value="2"/>
</dbReference>
<feature type="transmembrane region" description="Helical" evidence="17">
    <location>
        <begin position="610"/>
        <end position="630"/>
    </location>
</feature>
<evidence type="ECO:0000256" key="10">
    <source>
        <dbReference type="ARBA" id="ARBA00022840"/>
    </source>
</evidence>
<dbReference type="InterPro" id="IPR013656">
    <property type="entry name" value="PAS_4"/>
</dbReference>
<feature type="transmembrane region" description="Helical" evidence="17">
    <location>
        <begin position="305"/>
        <end position="323"/>
    </location>
</feature>
<dbReference type="PROSITE" id="PS50839">
    <property type="entry name" value="CHASE"/>
    <property type="match status" value="1"/>
</dbReference>
<keyword evidence="10" id="KW-0067">ATP-binding</keyword>
<dbReference type="FunFam" id="3.30.565.10:FF:000010">
    <property type="entry name" value="Sensor histidine kinase RcsC"/>
    <property type="match status" value="1"/>
</dbReference>
<keyword evidence="14" id="KW-0131">Cell cycle</keyword>
<keyword evidence="7 17" id="KW-0812">Transmembrane</keyword>
<evidence type="ECO:0000256" key="12">
    <source>
        <dbReference type="ARBA" id="ARBA00023012"/>
    </source>
</evidence>
<keyword evidence="12" id="KW-0902">Two-component regulatory system</keyword>
<feature type="domain" description="CHASE" evidence="21">
    <location>
        <begin position="369"/>
        <end position="592"/>
    </location>
</feature>
<evidence type="ECO:0000256" key="6">
    <source>
        <dbReference type="ARBA" id="ARBA00022679"/>
    </source>
</evidence>
<evidence type="ECO:0000313" key="23">
    <source>
        <dbReference type="Proteomes" id="UP000199675"/>
    </source>
</evidence>
<evidence type="ECO:0000259" key="18">
    <source>
        <dbReference type="PROSITE" id="PS50109"/>
    </source>
</evidence>
<evidence type="ECO:0000256" key="4">
    <source>
        <dbReference type="ARBA" id="ARBA00022475"/>
    </source>
</evidence>
<keyword evidence="23" id="KW-1185">Reference proteome</keyword>
<evidence type="ECO:0000256" key="1">
    <source>
        <dbReference type="ARBA" id="ARBA00000085"/>
    </source>
</evidence>
<dbReference type="InterPro" id="IPR004358">
    <property type="entry name" value="Sig_transdc_His_kin-like_C"/>
</dbReference>
<dbReference type="SMART" id="SM00387">
    <property type="entry name" value="HATPase_c"/>
    <property type="match status" value="1"/>
</dbReference>
<dbReference type="CDD" id="cd17546">
    <property type="entry name" value="REC_hyHK_CKI1_RcsC-like"/>
    <property type="match status" value="1"/>
</dbReference>
<feature type="transmembrane region" description="Helical" evidence="17">
    <location>
        <begin position="122"/>
        <end position="146"/>
    </location>
</feature>
<dbReference type="CDD" id="cd00130">
    <property type="entry name" value="PAS"/>
    <property type="match status" value="1"/>
</dbReference>
<dbReference type="Gene3D" id="3.30.565.10">
    <property type="entry name" value="Histidine kinase-like ATPase, C-terminal domain"/>
    <property type="match status" value="1"/>
</dbReference>
<feature type="transmembrane region" description="Helical" evidence="17">
    <location>
        <begin position="158"/>
        <end position="176"/>
    </location>
</feature>
<dbReference type="InterPro" id="IPR003594">
    <property type="entry name" value="HATPase_dom"/>
</dbReference>
<feature type="domain" description="Response regulatory" evidence="19">
    <location>
        <begin position="1176"/>
        <end position="1293"/>
    </location>
</feature>
<dbReference type="Gene3D" id="1.10.287.130">
    <property type="match status" value="1"/>
</dbReference>
<keyword evidence="16" id="KW-0175">Coiled coil</keyword>
<dbReference type="Proteomes" id="UP000199675">
    <property type="component" value="Unassembled WGS sequence"/>
</dbReference>
<evidence type="ECO:0000256" key="7">
    <source>
        <dbReference type="ARBA" id="ARBA00022692"/>
    </source>
</evidence>
<dbReference type="PROSITE" id="PS50112">
    <property type="entry name" value="PAS"/>
    <property type="match status" value="1"/>
</dbReference>
<feature type="transmembrane region" description="Helical" evidence="17">
    <location>
        <begin position="241"/>
        <end position="263"/>
    </location>
</feature>
<gene>
    <name evidence="22" type="ORF">SAMN04487960_101205</name>
</gene>
<keyword evidence="4" id="KW-1003">Cell membrane</keyword>
<evidence type="ECO:0000256" key="17">
    <source>
        <dbReference type="SAM" id="Phobius"/>
    </source>
</evidence>
<dbReference type="Pfam" id="PF03924">
    <property type="entry name" value="CHASE"/>
    <property type="match status" value="1"/>
</dbReference>
<dbReference type="PROSITE" id="PS50109">
    <property type="entry name" value="HIS_KIN"/>
    <property type="match status" value="1"/>
</dbReference>
<dbReference type="InterPro" id="IPR000014">
    <property type="entry name" value="PAS"/>
</dbReference>
<dbReference type="PANTHER" id="PTHR45339">
    <property type="entry name" value="HYBRID SIGNAL TRANSDUCTION HISTIDINE KINASE J"/>
    <property type="match status" value="1"/>
</dbReference>
<dbReference type="SUPFAM" id="SSF47384">
    <property type="entry name" value="Homodimeric domain of signal transducing histidine kinase"/>
    <property type="match status" value="1"/>
</dbReference>
<dbReference type="NCBIfam" id="TIGR00229">
    <property type="entry name" value="sensory_box"/>
    <property type="match status" value="1"/>
</dbReference>
<dbReference type="InterPro" id="IPR001789">
    <property type="entry name" value="Sig_transdc_resp-reg_receiver"/>
</dbReference>
<dbReference type="CDD" id="cd00082">
    <property type="entry name" value="HisKA"/>
    <property type="match status" value="1"/>
</dbReference>
<dbReference type="InterPro" id="IPR036890">
    <property type="entry name" value="HATPase_C_sf"/>
</dbReference>
<keyword evidence="5 15" id="KW-0597">Phosphoprotein</keyword>